<gene>
    <name evidence="2" type="ORF">QE109_11175</name>
</gene>
<dbReference type="EMBL" id="JARYZI010000007">
    <property type="protein sequence ID" value="MDH8678714.1"/>
    <property type="molecule type" value="Genomic_DNA"/>
</dbReference>
<comment type="caution">
    <text evidence="2">The sequence shown here is derived from an EMBL/GenBank/DDBJ whole genome shotgun (WGS) entry which is preliminary data.</text>
</comment>
<dbReference type="Proteomes" id="UP001158045">
    <property type="component" value="Unassembled WGS sequence"/>
</dbReference>
<keyword evidence="1" id="KW-1133">Transmembrane helix</keyword>
<evidence type="ECO:0000313" key="2">
    <source>
        <dbReference type="EMBL" id="MDH8678714.1"/>
    </source>
</evidence>
<feature type="transmembrane region" description="Helical" evidence="1">
    <location>
        <begin position="26"/>
        <end position="47"/>
    </location>
</feature>
<evidence type="ECO:0000313" key="3">
    <source>
        <dbReference type="Proteomes" id="UP001158045"/>
    </source>
</evidence>
<accession>A0ABT6NE60</accession>
<protein>
    <submittedName>
        <fullName evidence="2">Uncharacterized protein</fullName>
    </submittedName>
</protein>
<dbReference type="RefSeq" id="WP_281094595.1">
    <property type="nucleotide sequence ID" value="NZ_JARYZI010000007.1"/>
</dbReference>
<keyword evidence="3" id="KW-1185">Reference proteome</keyword>
<reference evidence="2 3" key="1">
    <citation type="submission" date="2023-04" db="EMBL/GenBank/DDBJ databases">
        <title>Fusibacter bizertensis strain WBS, isolated from littoral bottom sediments of the Arctic seas - biochemical and genomic analysis.</title>
        <authorList>
            <person name="Brioukhanov A.L."/>
        </authorList>
    </citation>
    <scope>NUCLEOTIDE SEQUENCE [LARGE SCALE GENOMIC DNA]</scope>
    <source>
        <strain evidence="2 3">WBS</strain>
    </source>
</reference>
<proteinExistence type="predicted"/>
<organism evidence="2 3">
    <name type="scientific">Fusibacter bizertensis</name>
    <dbReference type="NCBI Taxonomy" id="1488331"/>
    <lineage>
        <taxon>Bacteria</taxon>
        <taxon>Bacillati</taxon>
        <taxon>Bacillota</taxon>
        <taxon>Clostridia</taxon>
        <taxon>Eubacteriales</taxon>
        <taxon>Eubacteriales Family XII. Incertae Sedis</taxon>
        <taxon>Fusibacter</taxon>
    </lineage>
</organism>
<name>A0ABT6NE60_9FIRM</name>
<keyword evidence="1" id="KW-0812">Transmembrane</keyword>
<evidence type="ECO:0000256" key="1">
    <source>
        <dbReference type="SAM" id="Phobius"/>
    </source>
</evidence>
<sequence>MEIIARLINFDMLSSGRTDTLWLESWFPVIAVMMVLGFMGILIYTIVKTNISLKRMDQIEEEVKAEIKSLRELNK</sequence>
<keyword evidence="1" id="KW-0472">Membrane</keyword>